<evidence type="ECO:0000313" key="1">
    <source>
        <dbReference type="EMBL" id="PST36511.1"/>
    </source>
</evidence>
<keyword evidence="2" id="KW-1185">Reference proteome</keyword>
<organism evidence="1 2">
    <name type="scientific">Clostridium fessum</name>
    <dbReference type="NCBI Taxonomy" id="2126740"/>
    <lineage>
        <taxon>Bacteria</taxon>
        <taxon>Bacillati</taxon>
        <taxon>Bacillota</taxon>
        <taxon>Clostridia</taxon>
        <taxon>Eubacteriales</taxon>
        <taxon>Clostridiaceae</taxon>
        <taxon>Clostridium</taxon>
    </lineage>
</organism>
<evidence type="ECO:0000313" key="2">
    <source>
        <dbReference type="Proteomes" id="UP000241048"/>
    </source>
</evidence>
<dbReference type="AlphaFoldDB" id="A0A2T3FML2"/>
<sequence>MEKVKNFLSAPAENKDDFWESDALIWVDWGDFDDSIIKYFNDELPDEDKIQFECVEIEKERGVDIFLHKNGISTAIPYADECTDRDTTLKSIQKYVSPKYQIRWYMDSLGGDTLAFCIGLTSHWEQLEQEFGAEKVAYYFAPIHEDSVMFEMDMDEVFDLLEQRGEA</sequence>
<dbReference type="Proteomes" id="UP000241048">
    <property type="component" value="Unassembled WGS sequence"/>
</dbReference>
<dbReference type="RefSeq" id="WP_107001415.1">
    <property type="nucleotide sequence ID" value="NZ_PYLO01000004.1"/>
</dbReference>
<reference evidence="1 2" key="1">
    <citation type="submission" date="2018-03" db="EMBL/GenBank/DDBJ databases">
        <title>Lachnoclostridium SNUG30386 gen.nov., sp.nov., isolated from human faeces.</title>
        <authorList>
            <person name="Seo B."/>
            <person name="Jeon K."/>
            <person name="Ko G."/>
        </authorList>
    </citation>
    <scope>NUCLEOTIDE SEQUENCE [LARGE SCALE GENOMIC DNA]</scope>
    <source>
        <strain evidence="1 2">SNUG30386</strain>
    </source>
</reference>
<gene>
    <name evidence="1" type="ORF">C7U56_12035</name>
</gene>
<name>A0A2T3FML2_9CLOT</name>
<protein>
    <submittedName>
        <fullName evidence="1">Glutathione reductase</fullName>
    </submittedName>
</protein>
<accession>A0A2T3FML2</accession>
<comment type="caution">
    <text evidence="1">The sequence shown here is derived from an EMBL/GenBank/DDBJ whole genome shotgun (WGS) entry which is preliminary data.</text>
</comment>
<dbReference type="EMBL" id="PYLO01000004">
    <property type="protein sequence ID" value="PST36511.1"/>
    <property type="molecule type" value="Genomic_DNA"/>
</dbReference>
<proteinExistence type="predicted"/>